<organism evidence="2 3">
    <name type="scientific">Phycicoccus sonneratiae</name>
    <dbReference type="NCBI Taxonomy" id="2807628"/>
    <lineage>
        <taxon>Bacteria</taxon>
        <taxon>Bacillati</taxon>
        <taxon>Actinomycetota</taxon>
        <taxon>Actinomycetes</taxon>
        <taxon>Micrococcales</taxon>
        <taxon>Intrasporangiaceae</taxon>
        <taxon>Phycicoccus</taxon>
    </lineage>
</organism>
<keyword evidence="1" id="KW-1133">Transmembrane helix</keyword>
<dbReference type="EMBL" id="JAFDVD010000012">
    <property type="protein sequence ID" value="MBM6401007.1"/>
    <property type="molecule type" value="Genomic_DNA"/>
</dbReference>
<accession>A0ABS2CMB2</accession>
<dbReference type="Proteomes" id="UP001430172">
    <property type="component" value="Unassembled WGS sequence"/>
</dbReference>
<proteinExistence type="predicted"/>
<evidence type="ECO:0000313" key="3">
    <source>
        <dbReference type="Proteomes" id="UP001430172"/>
    </source>
</evidence>
<feature type="transmembrane region" description="Helical" evidence="1">
    <location>
        <begin position="20"/>
        <end position="43"/>
    </location>
</feature>
<gene>
    <name evidence="2" type="ORF">JQN70_11460</name>
</gene>
<evidence type="ECO:0000256" key="1">
    <source>
        <dbReference type="SAM" id="Phobius"/>
    </source>
</evidence>
<dbReference type="RefSeq" id="WP_204131471.1">
    <property type="nucleotide sequence ID" value="NZ_JAFDVD010000012.1"/>
</dbReference>
<evidence type="ECO:0000313" key="2">
    <source>
        <dbReference type="EMBL" id="MBM6401007.1"/>
    </source>
</evidence>
<protein>
    <submittedName>
        <fullName evidence="2">Uncharacterized protein</fullName>
    </submittedName>
</protein>
<sequence>MADSHRSVRVDVDEPEDIRVYGIGWIGLLAAAAGVVIGVVRMFSEGESTLAGAATVAVSVAVGVLIYLVTKVLDRH</sequence>
<keyword evidence="3" id="KW-1185">Reference proteome</keyword>
<feature type="transmembrane region" description="Helical" evidence="1">
    <location>
        <begin position="49"/>
        <end position="70"/>
    </location>
</feature>
<keyword evidence="1" id="KW-0812">Transmembrane</keyword>
<comment type="caution">
    <text evidence="2">The sequence shown here is derived from an EMBL/GenBank/DDBJ whole genome shotgun (WGS) entry which is preliminary data.</text>
</comment>
<name>A0ABS2CMB2_9MICO</name>
<keyword evidence="1" id="KW-0472">Membrane</keyword>
<reference evidence="2" key="1">
    <citation type="submission" date="2021-02" db="EMBL/GenBank/DDBJ databases">
        <title>Phycicoccus sp. MQZ13P-5T, whole genome shotgun sequence.</title>
        <authorList>
            <person name="Tuo L."/>
        </authorList>
    </citation>
    <scope>NUCLEOTIDE SEQUENCE</scope>
    <source>
        <strain evidence="2">MQZ13P-5</strain>
    </source>
</reference>